<name>A0A6J4IRS8_9ACTN</name>
<feature type="compositionally biased region" description="Basic and acidic residues" evidence="1">
    <location>
        <begin position="236"/>
        <end position="251"/>
    </location>
</feature>
<sequence length="285" mass="31459">GTRRVRDRPTVRSPLRLAVLRRRLAGDGGERDDRHQPGPRRDRRRPHRRGLRRGVPHRPALPRAPVRGRLHHARHPRQPRLQECRLSPLPRHLRRGRRGREGRPGDLADHAEPRRDQPVPGPGRGHRLLQARPGGGRGRTGALPVDTRPVRRRGGLQDLRAAPPSGAGSRHRPRAQHRVGRRRRARPARRAQGGHGAVRPQARAARVAARPRAAGELGNGVVAPGAGLHAAVLQRAGDHPRRGAGDPEVPRHGRAGGGRARPRPHGPHQQPRPGCHVHQEHVEAL</sequence>
<feature type="region of interest" description="Disordered" evidence="1">
    <location>
        <begin position="236"/>
        <end position="285"/>
    </location>
</feature>
<evidence type="ECO:0000256" key="1">
    <source>
        <dbReference type="SAM" id="MobiDB-lite"/>
    </source>
</evidence>
<feature type="compositionally biased region" description="Basic and acidic residues" evidence="1">
    <location>
        <begin position="24"/>
        <end position="40"/>
    </location>
</feature>
<feature type="compositionally biased region" description="Basic residues" evidence="1">
    <location>
        <begin position="41"/>
        <end position="56"/>
    </location>
</feature>
<evidence type="ECO:0000313" key="2">
    <source>
        <dbReference type="EMBL" id="CAA9257223.1"/>
    </source>
</evidence>
<feature type="non-terminal residue" evidence="2">
    <location>
        <position position="285"/>
    </location>
</feature>
<dbReference type="EMBL" id="CADCTB010000156">
    <property type="protein sequence ID" value="CAA9257223.1"/>
    <property type="molecule type" value="Genomic_DNA"/>
</dbReference>
<feature type="compositionally biased region" description="Basic and acidic residues" evidence="1">
    <location>
        <begin position="99"/>
        <end position="117"/>
    </location>
</feature>
<reference evidence="2" key="1">
    <citation type="submission" date="2020-02" db="EMBL/GenBank/DDBJ databases">
        <authorList>
            <person name="Meier V. D."/>
        </authorList>
    </citation>
    <scope>NUCLEOTIDE SEQUENCE</scope>
    <source>
        <strain evidence="2">AVDCRST_MAG10</strain>
    </source>
</reference>
<gene>
    <name evidence="2" type="ORF">AVDCRST_MAG10-2547</name>
</gene>
<feature type="non-terminal residue" evidence="2">
    <location>
        <position position="1"/>
    </location>
</feature>
<dbReference type="AlphaFoldDB" id="A0A6J4IRS8"/>
<protein>
    <submittedName>
        <fullName evidence="2">3',5'-cyclic-nucleotide phosphodiesterase</fullName>
    </submittedName>
</protein>
<accession>A0A6J4IRS8</accession>
<organism evidence="2">
    <name type="scientific">uncultured Acidimicrobiales bacterium</name>
    <dbReference type="NCBI Taxonomy" id="310071"/>
    <lineage>
        <taxon>Bacteria</taxon>
        <taxon>Bacillati</taxon>
        <taxon>Actinomycetota</taxon>
        <taxon>Acidimicrobiia</taxon>
        <taxon>Acidimicrobiales</taxon>
        <taxon>environmental samples</taxon>
    </lineage>
</organism>
<feature type="region of interest" description="Disordered" evidence="1">
    <location>
        <begin position="1"/>
        <end position="203"/>
    </location>
</feature>
<feature type="compositionally biased region" description="Basic residues" evidence="1">
    <location>
        <begin position="169"/>
        <end position="189"/>
    </location>
</feature>
<feature type="compositionally biased region" description="Basic residues" evidence="1">
    <location>
        <begin position="66"/>
        <end position="78"/>
    </location>
</feature>
<proteinExistence type="predicted"/>